<keyword evidence="6 7" id="KW-0804">Transcription</keyword>
<keyword evidence="5 7" id="KW-0238">DNA-binding</keyword>
<evidence type="ECO:0000256" key="2">
    <source>
        <dbReference type="ARBA" id="ARBA00022741"/>
    </source>
</evidence>
<dbReference type="NCBIfam" id="TIGR00244">
    <property type="entry name" value="transcriptional regulator NrdR"/>
    <property type="match status" value="1"/>
</dbReference>
<organism evidence="9 10">
    <name type="scientific">Candidatus Roizmanbacteria bacterium RIFCSPLOWO2_02_FULL_36_11</name>
    <dbReference type="NCBI Taxonomy" id="1802071"/>
    <lineage>
        <taxon>Bacteria</taxon>
        <taxon>Candidatus Roizmaniibacteriota</taxon>
    </lineage>
</organism>
<dbReference type="InterPro" id="IPR003796">
    <property type="entry name" value="RNR_NrdR-like"/>
</dbReference>
<evidence type="ECO:0000256" key="3">
    <source>
        <dbReference type="ARBA" id="ARBA00022840"/>
    </source>
</evidence>
<comment type="cofactor">
    <cofactor evidence="7">
        <name>Zn(2+)</name>
        <dbReference type="ChEBI" id="CHEBI:29105"/>
    </cofactor>
    <text evidence="7">Binds 1 zinc ion.</text>
</comment>
<keyword evidence="1 7" id="KW-0678">Repressor</keyword>
<evidence type="ECO:0000313" key="9">
    <source>
        <dbReference type="EMBL" id="OGK54936.1"/>
    </source>
</evidence>
<evidence type="ECO:0000256" key="6">
    <source>
        <dbReference type="ARBA" id="ARBA00023163"/>
    </source>
</evidence>
<sequence length="148" mass="17265">MHCIFCGSSETDVIETRVPENGLTVRRRRECGKCVKRFTTYEKVEELPLIVIKRDGRRERFDRQKLFKGIFKSTEKTTVTLEQVEAIVSGVESDLKQQESTEIESKTIGNLVAKRLKSLDKVAYIRFASVFRRFVDLEDFEKELKKLL</sequence>
<evidence type="ECO:0000256" key="7">
    <source>
        <dbReference type="HAMAP-Rule" id="MF_00440"/>
    </source>
</evidence>
<protein>
    <recommendedName>
        <fullName evidence="7">Transcriptional repressor NrdR</fullName>
    </recommendedName>
</protein>
<evidence type="ECO:0000256" key="4">
    <source>
        <dbReference type="ARBA" id="ARBA00023015"/>
    </source>
</evidence>
<keyword evidence="7" id="KW-0479">Metal-binding</keyword>
<accession>A0A1F7JH76</accession>
<dbReference type="Pfam" id="PF03477">
    <property type="entry name" value="ATP-cone"/>
    <property type="match status" value="1"/>
</dbReference>
<dbReference type="Pfam" id="PF22811">
    <property type="entry name" value="Zn_ribbon_NrdR"/>
    <property type="match status" value="1"/>
</dbReference>
<dbReference type="PANTHER" id="PTHR30455:SF2">
    <property type="entry name" value="TRANSCRIPTIONAL REPRESSOR NRDR"/>
    <property type="match status" value="1"/>
</dbReference>
<evidence type="ECO:0000256" key="1">
    <source>
        <dbReference type="ARBA" id="ARBA00022491"/>
    </source>
</evidence>
<proteinExistence type="inferred from homology"/>
<keyword evidence="7" id="KW-0862">Zinc</keyword>
<keyword evidence="4 7" id="KW-0805">Transcription regulation</keyword>
<dbReference type="GO" id="GO:0003677">
    <property type="term" value="F:DNA binding"/>
    <property type="evidence" value="ECO:0007669"/>
    <property type="project" value="UniProtKB-KW"/>
</dbReference>
<dbReference type="GO" id="GO:0005524">
    <property type="term" value="F:ATP binding"/>
    <property type="evidence" value="ECO:0007669"/>
    <property type="project" value="UniProtKB-UniRule"/>
</dbReference>
<dbReference type="GO" id="GO:0008270">
    <property type="term" value="F:zinc ion binding"/>
    <property type="evidence" value="ECO:0007669"/>
    <property type="project" value="UniProtKB-UniRule"/>
</dbReference>
<keyword evidence="3 7" id="KW-0067">ATP-binding</keyword>
<dbReference type="AlphaFoldDB" id="A0A1F7JH76"/>
<reference evidence="9 10" key="1">
    <citation type="journal article" date="2016" name="Nat. Commun.">
        <title>Thousands of microbial genomes shed light on interconnected biogeochemical processes in an aquifer system.</title>
        <authorList>
            <person name="Anantharaman K."/>
            <person name="Brown C.T."/>
            <person name="Hug L.A."/>
            <person name="Sharon I."/>
            <person name="Castelle C.J."/>
            <person name="Probst A.J."/>
            <person name="Thomas B.C."/>
            <person name="Singh A."/>
            <person name="Wilkins M.J."/>
            <person name="Karaoz U."/>
            <person name="Brodie E.L."/>
            <person name="Williams K.H."/>
            <person name="Hubbard S.S."/>
            <person name="Banfield J.F."/>
        </authorList>
    </citation>
    <scope>NUCLEOTIDE SEQUENCE [LARGE SCALE GENOMIC DNA]</scope>
</reference>
<dbReference type="HAMAP" id="MF_00440">
    <property type="entry name" value="NrdR"/>
    <property type="match status" value="1"/>
</dbReference>
<dbReference type="Proteomes" id="UP000177418">
    <property type="component" value="Unassembled WGS sequence"/>
</dbReference>
<dbReference type="PANTHER" id="PTHR30455">
    <property type="entry name" value="TRANSCRIPTIONAL REPRESSOR NRDR"/>
    <property type="match status" value="1"/>
</dbReference>
<dbReference type="EMBL" id="MGAV01000012">
    <property type="protein sequence ID" value="OGK54936.1"/>
    <property type="molecule type" value="Genomic_DNA"/>
</dbReference>
<name>A0A1F7JH76_9BACT</name>
<dbReference type="InterPro" id="IPR055173">
    <property type="entry name" value="NrdR-like_N"/>
</dbReference>
<evidence type="ECO:0000256" key="5">
    <source>
        <dbReference type="ARBA" id="ARBA00023125"/>
    </source>
</evidence>
<dbReference type="GO" id="GO:0045892">
    <property type="term" value="P:negative regulation of DNA-templated transcription"/>
    <property type="evidence" value="ECO:0007669"/>
    <property type="project" value="UniProtKB-UniRule"/>
</dbReference>
<evidence type="ECO:0000313" key="10">
    <source>
        <dbReference type="Proteomes" id="UP000177418"/>
    </source>
</evidence>
<evidence type="ECO:0000259" key="8">
    <source>
        <dbReference type="PROSITE" id="PS51161"/>
    </source>
</evidence>
<gene>
    <name evidence="7" type="primary">nrdR</name>
    <name evidence="9" type="ORF">A3H78_00470</name>
</gene>
<keyword evidence="2 7" id="KW-0547">Nucleotide-binding</keyword>
<dbReference type="PROSITE" id="PS51161">
    <property type="entry name" value="ATP_CONE"/>
    <property type="match status" value="1"/>
</dbReference>
<comment type="caution">
    <text evidence="9">The sequence shown here is derived from an EMBL/GenBank/DDBJ whole genome shotgun (WGS) entry which is preliminary data.</text>
</comment>
<keyword evidence="7" id="KW-0863">Zinc-finger</keyword>
<comment type="function">
    <text evidence="7">Negatively regulates transcription of bacterial ribonucleotide reductase nrd genes and operons by binding to NrdR-boxes.</text>
</comment>
<dbReference type="InterPro" id="IPR005144">
    <property type="entry name" value="ATP-cone_dom"/>
</dbReference>
<feature type="domain" description="ATP-cone" evidence="8">
    <location>
        <begin position="49"/>
        <end position="139"/>
    </location>
</feature>
<feature type="zinc finger region" evidence="7">
    <location>
        <begin position="3"/>
        <end position="34"/>
    </location>
</feature>
<comment type="similarity">
    <text evidence="7">Belongs to the NrdR family.</text>
</comment>